<comment type="function">
    <text evidence="6 7">Catalyzes the reversible transfer of the terminal phosphate of ATP to form a long-chain polyphosphate (polyP).</text>
</comment>
<dbReference type="InterPro" id="IPR025198">
    <property type="entry name" value="PPK_N_dom"/>
</dbReference>
<feature type="domain" description="Polyphosphate kinase middle" evidence="8">
    <location>
        <begin position="122"/>
        <end position="302"/>
    </location>
</feature>
<dbReference type="PANTHER" id="PTHR30218:SF0">
    <property type="entry name" value="POLYPHOSPHATE KINASE"/>
    <property type="match status" value="1"/>
</dbReference>
<keyword evidence="3 6" id="KW-0547">Nucleotide-binding</keyword>
<dbReference type="InterPro" id="IPR003414">
    <property type="entry name" value="PP_kinase"/>
</dbReference>
<dbReference type="Pfam" id="PF13089">
    <property type="entry name" value="PP_kinase_N"/>
    <property type="match status" value="1"/>
</dbReference>
<feature type="domain" description="Polyphosphate kinase C-terminal" evidence="10">
    <location>
        <begin position="505"/>
        <end position="670"/>
    </location>
</feature>
<feature type="binding site" evidence="6">
    <location>
        <position position="377"/>
    </location>
    <ligand>
        <name>Mg(2+)</name>
        <dbReference type="ChEBI" id="CHEBI:18420"/>
    </ligand>
</feature>
<dbReference type="EC" id="2.7.4.1" evidence="6 7"/>
<evidence type="ECO:0000259" key="9">
    <source>
        <dbReference type="Pfam" id="PF13089"/>
    </source>
</evidence>
<dbReference type="PANTHER" id="PTHR30218">
    <property type="entry name" value="POLYPHOSPHATE KINASE"/>
    <property type="match status" value="1"/>
</dbReference>
<reference evidence="12 13" key="1">
    <citation type="journal article" date="2025" name="Anaerobe">
        <title>Description of Anaerococcus kampingiae sp. nov., Anaerococcus groningensis sp. nov., Anaerococcus martiniensis sp. nov., and Anaerococcus cruorum sp. nov., isolated from human clinical specimens.</title>
        <authorList>
            <person name="Boiten K.E."/>
            <person name="Meijer J."/>
            <person name="van Wezel E.M."/>
            <person name="Veloo A.C.M."/>
        </authorList>
    </citation>
    <scope>NUCLEOTIDE SEQUENCE [LARGE SCALE GENOMIC DNA]</scope>
    <source>
        <strain evidence="12 13">ENR0874</strain>
    </source>
</reference>
<evidence type="ECO:0000256" key="7">
    <source>
        <dbReference type="RuleBase" id="RU003800"/>
    </source>
</evidence>
<evidence type="ECO:0000256" key="1">
    <source>
        <dbReference type="ARBA" id="ARBA00022553"/>
    </source>
</evidence>
<dbReference type="InterPro" id="IPR024953">
    <property type="entry name" value="PP_kinase_middle"/>
</dbReference>
<dbReference type="HAMAP" id="MF_00347">
    <property type="entry name" value="Polyphosphate_kinase"/>
    <property type="match status" value="1"/>
</dbReference>
<keyword evidence="6" id="KW-0460">Magnesium</keyword>
<keyword evidence="6" id="KW-0479">Metal-binding</keyword>
<comment type="cofactor">
    <cofactor evidence="6">
        <name>Mg(2+)</name>
        <dbReference type="ChEBI" id="CHEBI:18420"/>
    </cofactor>
</comment>
<sequence>MTDISFTQNRELSWLEFNKRVIDEARDKNVPLLERFKFLSIYDSNLEEFFMVRVGSLTDLSHLKKEPVDGKSKMTASQQIDAILAKLVPMYEQKDDIYEDLVYDLAEEGIKISRVKDLSEREKSSCQIYFDSKIEPILSFQIIDRVHPMPRLANLSLSVVFDLEKKKVKSQNPKETVGIIYVPDRLDRFVRISESNYVFIEEIIKEFGKEVFEGYKCHNSYVISLTRNTDISFDDDDYDVDMDFRSYMKGKLKKRKRLEPVRLEVDKDLSLLDIDFLCKSFALDKKSIFTSRTPMQLGFIYDFISALPEDFQKEHSFEEFSPQASAMVDPQRPMIEQILEKDLILSYPYESMDPMIRLLEEAAEDPSVDSIKITLYRIAKDSKIAAALIKAAEAGKEVIALMELRARFDENNNILWSSRLEEAGCKIVYGFDHYKCHSKVCLITRYENEEISFISQIATGNYNEKTAKLYTDFSFMTSDMVIGQDCKDLFDNILIGNLEGTYKKLLVAPKSMQVGLYDLIDDQIDKAQRGEEAYIRLKMNSISDRVLINRLARASQAGVKIEMMVRGITCILPGIEGKTDNLEIYQVVGRFLEHHRIYQFGKTNPKIYISSADFMTRNIRNRMEVAVPIEDCRIKKYILDFTDLMFSDDVKMRKMDRSGFYKKVDNIKNINAQEVLMIKSIEASKNVKNKNQSDNNININKKIDKKLQEKNMKNRSFLSYIVSIFKK</sequence>
<dbReference type="GO" id="GO:0008976">
    <property type="term" value="F:polyphosphate kinase activity"/>
    <property type="evidence" value="ECO:0007669"/>
    <property type="project" value="UniProtKB-EC"/>
</dbReference>
<keyword evidence="5 6" id="KW-0067">ATP-binding</keyword>
<organism evidence="12 13">
    <name type="scientific">Anaerococcus kampingae</name>
    <dbReference type="NCBI Taxonomy" id="3115614"/>
    <lineage>
        <taxon>Bacteria</taxon>
        <taxon>Bacillati</taxon>
        <taxon>Bacillota</taxon>
        <taxon>Tissierellia</taxon>
        <taxon>Tissierellales</taxon>
        <taxon>Peptoniphilaceae</taxon>
        <taxon>Anaerococcus</taxon>
    </lineage>
</organism>
<proteinExistence type="inferred from homology"/>
<dbReference type="InterPro" id="IPR025200">
    <property type="entry name" value="PPK_C_dom2"/>
</dbReference>
<evidence type="ECO:0000256" key="5">
    <source>
        <dbReference type="ARBA" id="ARBA00022840"/>
    </source>
</evidence>
<gene>
    <name evidence="12" type="primary">ppk1</name>
    <name evidence="6" type="synonym">ppk</name>
    <name evidence="12" type="ORF">ACCQ42_05660</name>
</gene>
<keyword evidence="13" id="KW-1185">Reference proteome</keyword>
<dbReference type="Pfam" id="PF17941">
    <property type="entry name" value="PP_kinase_C_1"/>
    <property type="match status" value="1"/>
</dbReference>
<dbReference type="InterPro" id="IPR041108">
    <property type="entry name" value="PP_kinase_C_1"/>
</dbReference>
<feature type="binding site" evidence="6">
    <location>
        <position position="566"/>
    </location>
    <ligand>
        <name>ATP</name>
        <dbReference type="ChEBI" id="CHEBI:30616"/>
    </ligand>
</feature>
<dbReference type="SUPFAM" id="SSF143724">
    <property type="entry name" value="PHP14-like"/>
    <property type="match status" value="1"/>
</dbReference>
<keyword evidence="2 6" id="KW-0808">Transferase</keyword>
<evidence type="ECO:0000259" key="8">
    <source>
        <dbReference type="Pfam" id="PF02503"/>
    </source>
</evidence>
<keyword evidence="1 6" id="KW-0597">Phosphoprotein</keyword>
<evidence type="ECO:0000256" key="3">
    <source>
        <dbReference type="ARBA" id="ARBA00022741"/>
    </source>
</evidence>
<feature type="binding site" evidence="6">
    <location>
        <position position="594"/>
    </location>
    <ligand>
        <name>ATP</name>
        <dbReference type="ChEBI" id="CHEBI:30616"/>
    </ligand>
</feature>
<dbReference type="Gene3D" id="3.30.870.10">
    <property type="entry name" value="Endonuclease Chain A"/>
    <property type="match status" value="2"/>
</dbReference>
<comment type="PTM">
    <text evidence="6 7">An intermediate of this reaction is the autophosphorylated ppk in which a phosphate is covalently linked to a histidine residue through a N-P bond.</text>
</comment>
<dbReference type="NCBIfam" id="TIGR03705">
    <property type="entry name" value="poly_P_kin"/>
    <property type="match status" value="1"/>
</dbReference>
<feature type="binding site" evidence="6">
    <location>
        <position position="470"/>
    </location>
    <ligand>
        <name>ATP</name>
        <dbReference type="ChEBI" id="CHEBI:30616"/>
    </ligand>
</feature>
<dbReference type="EMBL" id="JBGMEF010000019">
    <property type="protein sequence ID" value="MFO3667254.1"/>
    <property type="molecule type" value="Genomic_DNA"/>
</dbReference>
<feature type="binding site" evidence="6">
    <location>
        <position position="45"/>
    </location>
    <ligand>
        <name>ATP</name>
        <dbReference type="ChEBI" id="CHEBI:30616"/>
    </ligand>
</feature>
<dbReference type="RefSeq" id="WP_410035608.1">
    <property type="nucleotide sequence ID" value="NZ_JBGMEF010000019.1"/>
</dbReference>
<evidence type="ECO:0000259" key="11">
    <source>
        <dbReference type="Pfam" id="PF17941"/>
    </source>
</evidence>
<dbReference type="SUPFAM" id="SSF56024">
    <property type="entry name" value="Phospholipase D/nuclease"/>
    <property type="match status" value="2"/>
</dbReference>
<keyword evidence="4 6" id="KW-0418">Kinase</keyword>
<accession>A0ABW9MDJ4</accession>
<feature type="binding site" evidence="6">
    <location>
        <position position="407"/>
    </location>
    <ligand>
        <name>Mg(2+)</name>
        <dbReference type="ChEBI" id="CHEBI:18420"/>
    </ligand>
</feature>
<name>A0ABW9MDJ4_9FIRM</name>
<evidence type="ECO:0000259" key="10">
    <source>
        <dbReference type="Pfam" id="PF13090"/>
    </source>
</evidence>
<evidence type="ECO:0000256" key="6">
    <source>
        <dbReference type="HAMAP-Rule" id="MF_00347"/>
    </source>
</evidence>
<evidence type="ECO:0000313" key="13">
    <source>
        <dbReference type="Proteomes" id="UP001637994"/>
    </source>
</evidence>
<dbReference type="InterPro" id="IPR036830">
    <property type="entry name" value="PP_kinase_middle_dom_sf"/>
</dbReference>
<feature type="active site" description="Phosphohistidine intermediate" evidence="6">
    <location>
        <position position="437"/>
    </location>
</feature>
<dbReference type="InterPro" id="IPR036832">
    <property type="entry name" value="PPK_N_dom_sf"/>
</dbReference>
<evidence type="ECO:0000313" key="12">
    <source>
        <dbReference type="EMBL" id="MFO3667254.1"/>
    </source>
</evidence>
<comment type="similarity">
    <text evidence="6 7">Belongs to the polyphosphate kinase 1 (PPK1) family.</text>
</comment>
<feature type="domain" description="Polyphosphate kinase C-terminal" evidence="11">
    <location>
        <begin position="334"/>
        <end position="493"/>
    </location>
</feature>
<evidence type="ECO:0000256" key="2">
    <source>
        <dbReference type="ARBA" id="ARBA00022679"/>
    </source>
</evidence>
<dbReference type="Gene3D" id="1.20.58.310">
    <property type="entry name" value="Polyphosphate kinase N-terminal domain"/>
    <property type="match status" value="1"/>
</dbReference>
<dbReference type="PIRSF" id="PIRSF015589">
    <property type="entry name" value="PP_kinase"/>
    <property type="match status" value="1"/>
</dbReference>
<dbReference type="SUPFAM" id="SSF140356">
    <property type="entry name" value="PPK N-terminal domain-like"/>
    <property type="match status" value="1"/>
</dbReference>
<comment type="caution">
    <text evidence="12">The sequence shown here is derived from an EMBL/GenBank/DDBJ whole genome shotgun (WGS) entry which is preliminary data.</text>
</comment>
<dbReference type="Pfam" id="PF02503">
    <property type="entry name" value="PP_kinase"/>
    <property type="match status" value="1"/>
</dbReference>
<dbReference type="Gene3D" id="3.30.1840.10">
    <property type="entry name" value="Polyphosphate kinase middle domain"/>
    <property type="match status" value="1"/>
</dbReference>
<dbReference type="Pfam" id="PF13090">
    <property type="entry name" value="PP_kinase_C"/>
    <property type="match status" value="1"/>
</dbReference>
<comment type="catalytic activity">
    <reaction evidence="6 7">
        <text>[phosphate](n) + ATP = [phosphate](n+1) + ADP</text>
        <dbReference type="Rhea" id="RHEA:19573"/>
        <dbReference type="Rhea" id="RHEA-COMP:9859"/>
        <dbReference type="Rhea" id="RHEA-COMP:14280"/>
        <dbReference type="ChEBI" id="CHEBI:16838"/>
        <dbReference type="ChEBI" id="CHEBI:30616"/>
        <dbReference type="ChEBI" id="CHEBI:456216"/>
        <dbReference type="EC" id="2.7.4.1"/>
    </reaction>
</comment>
<dbReference type="NCBIfam" id="NF003917">
    <property type="entry name" value="PRK05443.1-1"/>
    <property type="match status" value="1"/>
</dbReference>
<evidence type="ECO:0000256" key="4">
    <source>
        <dbReference type="ARBA" id="ARBA00022777"/>
    </source>
</evidence>
<feature type="domain" description="Polyphosphate kinase N-terminal" evidence="9">
    <location>
        <begin position="8"/>
        <end position="112"/>
    </location>
</feature>
<protein>
    <recommendedName>
        <fullName evidence="6 7">Polyphosphate kinase</fullName>
        <ecNumber evidence="6 7">2.7.4.1</ecNumber>
    </recommendedName>
    <alternativeName>
        <fullName evidence="6">ATP-polyphosphate phosphotransferase</fullName>
    </alternativeName>
    <alternativeName>
        <fullName evidence="6">Polyphosphoric acid kinase</fullName>
    </alternativeName>
</protein>
<dbReference type="Proteomes" id="UP001637994">
    <property type="component" value="Unassembled WGS sequence"/>
</dbReference>